<dbReference type="InterPro" id="IPR036188">
    <property type="entry name" value="FAD/NAD-bd_sf"/>
</dbReference>
<dbReference type="PROSITE" id="PS50088">
    <property type="entry name" value="ANK_REPEAT"/>
    <property type="match status" value="1"/>
</dbReference>
<dbReference type="Gene3D" id="3.50.50.60">
    <property type="entry name" value="FAD/NAD(P)-binding domain"/>
    <property type="match status" value="1"/>
</dbReference>
<dbReference type="PRINTS" id="PR00420">
    <property type="entry name" value="RNGMNOXGNASE"/>
</dbReference>
<comment type="cofactor">
    <cofactor evidence="1">
        <name>FAD</name>
        <dbReference type="ChEBI" id="CHEBI:57692"/>
    </cofactor>
</comment>
<comment type="caution">
    <text evidence="7">The sequence shown here is derived from an EMBL/GenBank/DDBJ whole genome shotgun (WGS) entry which is preliminary data.</text>
</comment>
<dbReference type="GeneID" id="59300412"/>
<keyword evidence="2" id="KW-0285">Flavoprotein</keyword>
<keyword evidence="8" id="KW-1185">Reference proteome</keyword>
<dbReference type="PROSITE" id="PS50297">
    <property type="entry name" value="ANK_REP_REGION"/>
    <property type="match status" value="1"/>
</dbReference>
<keyword evidence="3" id="KW-0274">FAD</keyword>
<dbReference type="PANTHER" id="PTHR43004">
    <property type="entry name" value="TRK SYSTEM POTASSIUM UPTAKE PROTEIN"/>
    <property type="match status" value="1"/>
</dbReference>
<gene>
    <name evidence="7" type="ORF">FTJAE_1995</name>
</gene>
<dbReference type="InterPro" id="IPR036770">
    <property type="entry name" value="Ankyrin_rpt-contain_sf"/>
</dbReference>
<dbReference type="GO" id="GO:0016709">
    <property type="term" value="F:oxidoreductase activity, acting on paired donors, with incorporation or reduction of molecular oxygen, NAD(P)H as one donor, and incorporation of one atom of oxygen"/>
    <property type="evidence" value="ECO:0007669"/>
    <property type="project" value="UniProtKB-ARBA"/>
</dbReference>
<evidence type="ECO:0000259" key="6">
    <source>
        <dbReference type="Pfam" id="PF01494"/>
    </source>
</evidence>
<name>A0A8H5S4J5_9HYPO</name>
<dbReference type="SUPFAM" id="SSF51905">
    <property type="entry name" value="FAD/NAD(P)-binding domain"/>
    <property type="match status" value="1"/>
</dbReference>
<evidence type="ECO:0000256" key="5">
    <source>
        <dbReference type="PROSITE-ProRule" id="PRU00023"/>
    </source>
</evidence>
<dbReference type="Proteomes" id="UP000530670">
    <property type="component" value="Unassembled WGS sequence"/>
</dbReference>
<dbReference type="SMART" id="SM00248">
    <property type="entry name" value="ANK"/>
    <property type="match status" value="3"/>
</dbReference>
<dbReference type="GO" id="GO:0071949">
    <property type="term" value="F:FAD binding"/>
    <property type="evidence" value="ECO:0007669"/>
    <property type="project" value="InterPro"/>
</dbReference>
<dbReference type="OrthoDB" id="2096480at2759"/>
<sequence>MHDLIIVGGGPVGLFLGLNLALKGIKVLVIEKAAEIPQSPRALMRNFPIVLNEFAKVGILDEVTAAGFKNTEGLCFRTPYSGTNRVLAKIPPGRSSKGSVDYGVQLGQAKLSSIMLRHALQCPSFSIRYNTRVAGAETVSAPFMVACDGANSAVRKALQIPFEGFTWKDWQFVAVNIHYDFSKYGYPAANHIIDPEDWAVIVRASNEKEGLWRVALGIPPDLKPANVEPSVIAKLERLMPGPRPLDYKIDAINPYWAHEKVAQSFRSGRVVLCGDAAHLNNPLTALGLTTGLVDAAVLARVIPLVLLPENMTSTKWPKLLDQYATVRRKDFVQRVQKQAIDGKKRIHSLDPKVVHERDDFFNMLNKSPGFANFIASLMMEPLAEDLWPSPLTDRPYYRSALSWAAGNGHDGVVERLIRGLSIGPRSLRIVLRQGAKINELDSDNRTPLTYAIWNGYISVVRRLVEAGAWVDIPDVLGGTPTSYAFTSGYSEIGNLVLRRDFLSNAEHKQGERLLLSASKYGHIHVVRVLLEARNTNLNLKDGEG</sequence>
<dbReference type="InterPro" id="IPR002938">
    <property type="entry name" value="FAD-bd"/>
</dbReference>
<accession>A0A8H5S4J5</accession>
<dbReference type="InterPro" id="IPR050641">
    <property type="entry name" value="RIFMO-like"/>
</dbReference>
<organism evidence="7 8">
    <name type="scientific">Fusarium tjaetaba</name>
    <dbReference type="NCBI Taxonomy" id="1567544"/>
    <lineage>
        <taxon>Eukaryota</taxon>
        <taxon>Fungi</taxon>
        <taxon>Dikarya</taxon>
        <taxon>Ascomycota</taxon>
        <taxon>Pezizomycotina</taxon>
        <taxon>Sordariomycetes</taxon>
        <taxon>Hypocreomycetidae</taxon>
        <taxon>Hypocreales</taxon>
        <taxon>Nectriaceae</taxon>
        <taxon>Fusarium</taxon>
        <taxon>Fusarium fujikuroi species complex</taxon>
    </lineage>
</organism>
<dbReference type="Gene3D" id="3.30.9.10">
    <property type="entry name" value="D-Amino Acid Oxidase, subunit A, domain 2"/>
    <property type="match status" value="1"/>
</dbReference>
<dbReference type="Pfam" id="PF12796">
    <property type="entry name" value="Ank_2"/>
    <property type="match status" value="1"/>
</dbReference>
<evidence type="ECO:0000256" key="2">
    <source>
        <dbReference type="ARBA" id="ARBA00022630"/>
    </source>
</evidence>
<dbReference type="InterPro" id="IPR002110">
    <property type="entry name" value="Ankyrin_rpt"/>
</dbReference>
<dbReference type="Gene3D" id="1.25.40.20">
    <property type="entry name" value="Ankyrin repeat-containing domain"/>
    <property type="match status" value="1"/>
</dbReference>
<dbReference type="SUPFAM" id="SSF48403">
    <property type="entry name" value="Ankyrin repeat"/>
    <property type="match status" value="1"/>
</dbReference>
<evidence type="ECO:0000256" key="1">
    <source>
        <dbReference type="ARBA" id="ARBA00001974"/>
    </source>
</evidence>
<feature type="repeat" description="ANK" evidence="5">
    <location>
        <begin position="443"/>
        <end position="475"/>
    </location>
</feature>
<keyword evidence="4" id="KW-0560">Oxidoreductase</keyword>
<dbReference type="AlphaFoldDB" id="A0A8H5S4J5"/>
<evidence type="ECO:0000313" key="7">
    <source>
        <dbReference type="EMBL" id="KAF5646705.1"/>
    </source>
</evidence>
<feature type="domain" description="FAD-binding" evidence="6">
    <location>
        <begin position="3"/>
        <end position="336"/>
    </location>
</feature>
<dbReference type="Pfam" id="PF01494">
    <property type="entry name" value="FAD_binding_3"/>
    <property type="match status" value="1"/>
</dbReference>
<dbReference type="EMBL" id="JAAQRI010000035">
    <property type="protein sequence ID" value="KAF5646705.1"/>
    <property type="molecule type" value="Genomic_DNA"/>
</dbReference>
<dbReference type="PANTHER" id="PTHR43004:SF19">
    <property type="entry name" value="BINDING MONOOXYGENASE, PUTATIVE (JCVI)-RELATED"/>
    <property type="match status" value="1"/>
</dbReference>
<keyword evidence="5" id="KW-0040">ANK repeat</keyword>
<evidence type="ECO:0000313" key="8">
    <source>
        <dbReference type="Proteomes" id="UP000530670"/>
    </source>
</evidence>
<reference evidence="7 8" key="1">
    <citation type="submission" date="2020-05" db="EMBL/GenBank/DDBJ databases">
        <title>Identification and distribution of gene clusters putatively required for synthesis of sphingolipid metabolism inhibitors in phylogenetically diverse species of the filamentous fungus Fusarium.</title>
        <authorList>
            <person name="Kim H.-S."/>
            <person name="Busman M."/>
            <person name="Brown D.W."/>
            <person name="Divon H."/>
            <person name="Uhlig S."/>
            <person name="Proctor R.H."/>
        </authorList>
    </citation>
    <scope>NUCLEOTIDE SEQUENCE [LARGE SCALE GENOMIC DNA]</scope>
    <source>
        <strain evidence="7 8">NRRL 66243</strain>
    </source>
</reference>
<evidence type="ECO:0000256" key="4">
    <source>
        <dbReference type="ARBA" id="ARBA00023002"/>
    </source>
</evidence>
<protein>
    <submittedName>
        <fullName evidence="7">FAD NAD(P)-binding domain protein</fullName>
    </submittedName>
</protein>
<evidence type="ECO:0000256" key="3">
    <source>
        <dbReference type="ARBA" id="ARBA00022827"/>
    </source>
</evidence>
<proteinExistence type="predicted"/>
<dbReference type="RefSeq" id="XP_037210955.1">
    <property type="nucleotide sequence ID" value="XM_037348142.1"/>
</dbReference>